<evidence type="ECO:0000256" key="1">
    <source>
        <dbReference type="PIRSR" id="PIRSR640198-2"/>
    </source>
</evidence>
<evidence type="ECO:0000313" key="6">
    <source>
        <dbReference type="Proteomes" id="UP000178367"/>
    </source>
</evidence>
<evidence type="ECO:0000256" key="2">
    <source>
        <dbReference type="PIRSR" id="PIRSR640198-3"/>
    </source>
</evidence>
<dbReference type="STRING" id="1797994.A2227_06195"/>
<dbReference type="InterPro" id="IPR040198">
    <property type="entry name" value="Fido_containing"/>
</dbReference>
<proteinExistence type="predicted"/>
<dbReference type="PROSITE" id="PS51459">
    <property type="entry name" value="FIDO"/>
    <property type="match status" value="1"/>
</dbReference>
<dbReference type="SUPFAM" id="SSF140931">
    <property type="entry name" value="Fic-like"/>
    <property type="match status" value="1"/>
</dbReference>
<keyword evidence="1" id="KW-0547">Nucleotide-binding</keyword>
<gene>
    <name evidence="5" type="ORF">A2227_06195</name>
</gene>
<evidence type="ECO:0000256" key="3">
    <source>
        <dbReference type="SAM" id="Coils"/>
    </source>
</evidence>
<evidence type="ECO:0000259" key="4">
    <source>
        <dbReference type="PROSITE" id="PS51459"/>
    </source>
</evidence>
<dbReference type="GO" id="GO:0005524">
    <property type="term" value="F:ATP binding"/>
    <property type="evidence" value="ECO:0007669"/>
    <property type="project" value="UniProtKB-KW"/>
</dbReference>
<dbReference type="EMBL" id="MFGB01000013">
    <property type="protein sequence ID" value="OGF26884.1"/>
    <property type="molecule type" value="Genomic_DNA"/>
</dbReference>
<protein>
    <recommendedName>
        <fullName evidence="4">Fido domain-containing protein</fullName>
    </recommendedName>
</protein>
<feature type="binding site" evidence="1">
    <location>
        <begin position="274"/>
        <end position="281"/>
    </location>
    <ligand>
        <name>ATP</name>
        <dbReference type="ChEBI" id="CHEBI:30616"/>
    </ligand>
</feature>
<feature type="coiled-coil region" evidence="3">
    <location>
        <begin position="232"/>
        <end position="259"/>
    </location>
</feature>
<dbReference type="PANTHER" id="PTHR13504:SF38">
    <property type="entry name" value="FIDO DOMAIN-CONTAINING PROTEIN"/>
    <property type="match status" value="1"/>
</dbReference>
<keyword evidence="1" id="KW-0067">ATP-binding</keyword>
<dbReference type="AlphaFoldDB" id="A0A1F5SJN1"/>
<sequence>MLAFIEIGKSASIGQIFKHIQKDLGQITKITISRDLEKLLGLGFIERQGAGRAVVYKLSSEYPIIKKIDVEKYFSAEVDQRKIKKEFNFDIFSQLKNIFTDDEKNRLIELDGIYRGKIKDISTDALRKEIERLNIDFSWKSSKIEGNTYSLLETEQLIKNRQEAPGRTKEEAVMILNHKKALDYISNNKTDFQSISVLKIENVHSLLVDGLNVTKNLRKTLVGITGTNYKPLDNEFQIREALEKAVKKTNEKENIFEKAVTLMLLIAYIQPFVDGNKRTSRLSGNAILQSFGSCPLSYRSMDEVEYKKAILLFYEQNNVSYFKELFLKQFEFAVKNYFG</sequence>
<dbReference type="Gene3D" id="1.10.3290.10">
    <property type="entry name" value="Fido-like domain"/>
    <property type="match status" value="1"/>
</dbReference>
<organism evidence="5 6">
    <name type="scientific">Candidatus Falkowbacteria bacterium RIFOXYA2_FULL_47_19</name>
    <dbReference type="NCBI Taxonomy" id="1797994"/>
    <lineage>
        <taxon>Bacteria</taxon>
        <taxon>Candidatus Falkowiibacteriota</taxon>
    </lineage>
</organism>
<dbReference type="InterPro" id="IPR036390">
    <property type="entry name" value="WH_DNA-bd_sf"/>
</dbReference>
<dbReference type="InterPro" id="IPR003812">
    <property type="entry name" value="Fido"/>
</dbReference>
<dbReference type="Pfam" id="PF02661">
    <property type="entry name" value="Fic"/>
    <property type="match status" value="1"/>
</dbReference>
<reference evidence="5 6" key="1">
    <citation type="journal article" date="2016" name="Nat. Commun.">
        <title>Thousands of microbial genomes shed light on interconnected biogeochemical processes in an aquifer system.</title>
        <authorList>
            <person name="Anantharaman K."/>
            <person name="Brown C.T."/>
            <person name="Hug L.A."/>
            <person name="Sharon I."/>
            <person name="Castelle C.J."/>
            <person name="Probst A.J."/>
            <person name="Thomas B.C."/>
            <person name="Singh A."/>
            <person name="Wilkins M.J."/>
            <person name="Karaoz U."/>
            <person name="Brodie E.L."/>
            <person name="Williams K.H."/>
            <person name="Hubbard S.S."/>
            <person name="Banfield J.F."/>
        </authorList>
    </citation>
    <scope>NUCLEOTIDE SEQUENCE [LARGE SCALE GENOMIC DNA]</scope>
</reference>
<accession>A0A1F5SJN1</accession>
<feature type="domain" description="Fido" evidence="4">
    <location>
        <begin position="195"/>
        <end position="328"/>
    </location>
</feature>
<feature type="site" description="Important for autoinhibition of adenylyltransferase activity" evidence="2">
    <location>
        <position position="145"/>
    </location>
</feature>
<name>A0A1F5SJN1_9BACT</name>
<dbReference type="PANTHER" id="PTHR13504">
    <property type="entry name" value="FIDO DOMAIN-CONTAINING PROTEIN DDB_G0283145"/>
    <property type="match status" value="1"/>
</dbReference>
<dbReference type="InterPro" id="IPR036597">
    <property type="entry name" value="Fido-like_dom_sf"/>
</dbReference>
<dbReference type="Proteomes" id="UP000178367">
    <property type="component" value="Unassembled WGS sequence"/>
</dbReference>
<evidence type="ECO:0000313" key="5">
    <source>
        <dbReference type="EMBL" id="OGF26884.1"/>
    </source>
</evidence>
<comment type="caution">
    <text evidence="5">The sequence shown here is derived from an EMBL/GenBank/DDBJ whole genome shotgun (WGS) entry which is preliminary data.</text>
</comment>
<keyword evidence="3" id="KW-0175">Coiled coil</keyword>
<dbReference type="SUPFAM" id="SSF46785">
    <property type="entry name" value="Winged helix' DNA-binding domain"/>
    <property type="match status" value="1"/>
</dbReference>